<dbReference type="Pfam" id="PF02446">
    <property type="entry name" value="Glyco_hydro_77"/>
    <property type="match status" value="1"/>
</dbReference>
<comment type="catalytic activity">
    <reaction evidence="1">
        <text>Transfers a segment of a (1-&gt;4)-alpha-D-glucan to a new position in an acceptor, which may be glucose or a (1-&gt;4)-alpha-D-glucan.</text>
        <dbReference type="EC" id="2.4.1.25"/>
    </reaction>
</comment>
<evidence type="ECO:0000256" key="3">
    <source>
        <dbReference type="ARBA" id="ARBA00012560"/>
    </source>
</evidence>
<dbReference type="EMBL" id="DVIU01000298">
    <property type="protein sequence ID" value="HIS37835.1"/>
    <property type="molecule type" value="Genomic_DNA"/>
</dbReference>
<evidence type="ECO:0000256" key="8">
    <source>
        <dbReference type="ARBA" id="ARBA00031423"/>
    </source>
</evidence>
<dbReference type="GO" id="GO:0004134">
    <property type="term" value="F:4-alpha-glucanotransferase activity"/>
    <property type="evidence" value="ECO:0007669"/>
    <property type="project" value="UniProtKB-EC"/>
</dbReference>
<evidence type="ECO:0000256" key="9">
    <source>
        <dbReference type="ARBA" id="ARBA00031501"/>
    </source>
</evidence>
<dbReference type="Proteomes" id="UP000823928">
    <property type="component" value="Unassembled WGS sequence"/>
</dbReference>
<sequence>MKVMNISSAINAPVFQRRLRENEKQEYRQKTLQEAFDYLGIKELALIMHGSCFPVETPDFGVGSPYSNASKDVIELEMLHGFNNNQLGPNGKLSKADISPYKSSVFSRNELFIDLKALKSDRYANILSDKASNNILSLLTIKYKPDEQNYAYSKFYDAFENYDIALNVAYDNFQKKILSKDSNAIKLNSEYQEFKKNNKNRLIKEGLFNVLSKTYGTGNYKVWDNSIDRNLLDLLKDRNPEAIERYNYLTAKFKKNLNVYSFEQFIADKQLKEHKQYRKEHNFKYISDMLVGFSQCDEWINQDAFLKGWRLGCPNGGTYGPQMWNVPVLDPDKLFNDDGTLGVAGKLLKAKIDTALEDGDNVRIDHALGLIDPYVYDENSVEIVNGKLSDKFRAGNISHLGLDPECQYKNIIEKIILPSMKEHELDPEDAVWEDLSNNEYTWFDEIYKKKHNLPGITQLEFLRSEGSSRKNWALLGSHDSQPALKLLNEQNWVRNHFAWEPQYLAGFLHWDKFERANERDAFCQRIANNNLDRVKAKFAELFMNSEKIQISFADFFGLDKVYNYGGQRVDSNWKLRLSKDYEDAYYKNLSSDNPTALNLPEILKIAVKAQMDREYIQYKNNGNKDAEQFKQNLKTKMQPLLDRLDKFTEILKEKEE</sequence>
<dbReference type="Gene3D" id="3.20.20.80">
    <property type="entry name" value="Glycosidases"/>
    <property type="match status" value="1"/>
</dbReference>
<proteinExistence type="inferred from homology"/>
<dbReference type="GO" id="GO:0005975">
    <property type="term" value="P:carbohydrate metabolic process"/>
    <property type="evidence" value="ECO:0007669"/>
    <property type="project" value="InterPro"/>
</dbReference>
<evidence type="ECO:0000256" key="6">
    <source>
        <dbReference type="ARBA" id="ARBA00022679"/>
    </source>
</evidence>
<comment type="similarity">
    <text evidence="2">Belongs to the disproportionating enzyme family.</text>
</comment>
<dbReference type="SUPFAM" id="SSF51445">
    <property type="entry name" value="(Trans)glycosidases"/>
    <property type="match status" value="1"/>
</dbReference>
<keyword evidence="7" id="KW-0119">Carbohydrate metabolism</keyword>
<keyword evidence="6" id="KW-0808">Transferase</keyword>
<dbReference type="EC" id="2.4.1.25" evidence="3"/>
<reference evidence="10" key="2">
    <citation type="journal article" date="2021" name="PeerJ">
        <title>Extensive microbial diversity within the chicken gut microbiome revealed by metagenomics and culture.</title>
        <authorList>
            <person name="Gilroy R."/>
            <person name="Ravi A."/>
            <person name="Getino M."/>
            <person name="Pursley I."/>
            <person name="Horton D.L."/>
            <person name="Alikhan N.F."/>
            <person name="Baker D."/>
            <person name="Gharbi K."/>
            <person name="Hall N."/>
            <person name="Watson M."/>
            <person name="Adriaenssens E.M."/>
            <person name="Foster-Nyarko E."/>
            <person name="Jarju S."/>
            <person name="Secka A."/>
            <person name="Antonio M."/>
            <person name="Oren A."/>
            <person name="Chaudhuri R.R."/>
            <person name="La Ragione R."/>
            <person name="Hildebrand F."/>
            <person name="Pallen M.J."/>
        </authorList>
    </citation>
    <scope>NUCLEOTIDE SEQUENCE</scope>
    <source>
        <strain evidence="10">6276</strain>
    </source>
</reference>
<evidence type="ECO:0000256" key="7">
    <source>
        <dbReference type="ARBA" id="ARBA00023277"/>
    </source>
</evidence>
<evidence type="ECO:0000256" key="5">
    <source>
        <dbReference type="ARBA" id="ARBA00022676"/>
    </source>
</evidence>
<evidence type="ECO:0000256" key="2">
    <source>
        <dbReference type="ARBA" id="ARBA00005684"/>
    </source>
</evidence>
<organism evidence="10 11">
    <name type="scientific">Candidatus Scatousia excrementigallinarum</name>
    <dbReference type="NCBI Taxonomy" id="2840935"/>
    <lineage>
        <taxon>Bacteria</taxon>
        <taxon>Candidatus Scatousia</taxon>
    </lineage>
</organism>
<evidence type="ECO:0000313" key="11">
    <source>
        <dbReference type="Proteomes" id="UP000823928"/>
    </source>
</evidence>
<evidence type="ECO:0000313" key="10">
    <source>
        <dbReference type="EMBL" id="HIS37835.1"/>
    </source>
</evidence>
<comment type="caution">
    <text evidence="10">The sequence shown here is derived from an EMBL/GenBank/DDBJ whole genome shotgun (WGS) entry which is preliminary data.</text>
</comment>
<dbReference type="PANTHER" id="PTHR32438:SF5">
    <property type="entry name" value="4-ALPHA-GLUCANOTRANSFERASE DPE1, CHLOROPLASTIC_AMYLOPLASTIC"/>
    <property type="match status" value="1"/>
</dbReference>
<reference evidence="10" key="1">
    <citation type="submission" date="2020-10" db="EMBL/GenBank/DDBJ databases">
        <authorList>
            <person name="Gilroy R."/>
        </authorList>
    </citation>
    <scope>NUCLEOTIDE SEQUENCE</scope>
    <source>
        <strain evidence="10">6276</strain>
    </source>
</reference>
<protein>
    <recommendedName>
        <fullName evidence="4">4-alpha-glucanotransferase</fullName>
        <ecNumber evidence="3">2.4.1.25</ecNumber>
    </recommendedName>
    <alternativeName>
        <fullName evidence="8">Amylomaltase</fullName>
    </alternativeName>
    <alternativeName>
        <fullName evidence="9">Disproportionating enzyme</fullName>
    </alternativeName>
</protein>
<evidence type="ECO:0000256" key="4">
    <source>
        <dbReference type="ARBA" id="ARBA00020295"/>
    </source>
</evidence>
<gene>
    <name evidence="10" type="ORF">IAC10_14620</name>
</gene>
<accession>A0A9D1JQ26</accession>
<dbReference type="InterPro" id="IPR003385">
    <property type="entry name" value="Glyco_hydro_77"/>
</dbReference>
<keyword evidence="5" id="KW-0328">Glycosyltransferase</keyword>
<dbReference type="InterPro" id="IPR017853">
    <property type="entry name" value="GH"/>
</dbReference>
<name>A0A9D1JQ26_9BACT</name>
<dbReference type="PANTHER" id="PTHR32438">
    <property type="entry name" value="4-ALPHA-GLUCANOTRANSFERASE DPE1, CHLOROPLASTIC/AMYLOPLASTIC"/>
    <property type="match status" value="1"/>
</dbReference>
<dbReference type="AlphaFoldDB" id="A0A9D1JQ26"/>
<evidence type="ECO:0000256" key="1">
    <source>
        <dbReference type="ARBA" id="ARBA00000439"/>
    </source>
</evidence>